<evidence type="ECO:0000313" key="1">
    <source>
        <dbReference type="EMBL" id="CEK50377.1"/>
    </source>
</evidence>
<dbReference type="AlphaFoldDB" id="A0A0B6Y278"/>
<protein>
    <submittedName>
        <fullName evidence="1">Uncharacterized protein</fullName>
    </submittedName>
</protein>
<sequence length="67" mass="7725">MCTVRGFSSFSRQQIENNLVQQLLHKFDQCCDSTLKTDRDRLRLSLTRRSLSSISKLSPHIRGTVSK</sequence>
<organism evidence="1">
    <name type="scientific">Arion vulgaris</name>
    <dbReference type="NCBI Taxonomy" id="1028688"/>
    <lineage>
        <taxon>Eukaryota</taxon>
        <taxon>Metazoa</taxon>
        <taxon>Spiralia</taxon>
        <taxon>Lophotrochozoa</taxon>
        <taxon>Mollusca</taxon>
        <taxon>Gastropoda</taxon>
        <taxon>Heterobranchia</taxon>
        <taxon>Euthyneura</taxon>
        <taxon>Panpulmonata</taxon>
        <taxon>Eupulmonata</taxon>
        <taxon>Stylommatophora</taxon>
        <taxon>Helicina</taxon>
        <taxon>Arionoidea</taxon>
        <taxon>Arionidae</taxon>
        <taxon>Arion</taxon>
    </lineage>
</organism>
<gene>
    <name evidence="1" type="primary">ORF10596</name>
</gene>
<proteinExistence type="predicted"/>
<accession>A0A0B6Y278</accession>
<feature type="non-terminal residue" evidence="1">
    <location>
        <position position="67"/>
    </location>
</feature>
<name>A0A0B6Y278_9EUPU</name>
<dbReference type="EMBL" id="HACG01003512">
    <property type="protein sequence ID" value="CEK50377.1"/>
    <property type="molecule type" value="Transcribed_RNA"/>
</dbReference>
<reference evidence="1" key="1">
    <citation type="submission" date="2014-12" db="EMBL/GenBank/DDBJ databases">
        <title>Insight into the proteome of Arion vulgaris.</title>
        <authorList>
            <person name="Aradska J."/>
            <person name="Bulat T."/>
            <person name="Smidak R."/>
            <person name="Sarate P."/>
            <person name="Gangsoo J."/>
            <person name="Sialana F."/>
            <person name="Bilban M."/>
            <person name="Lubec G."/>
        </authorList>
    </citation>
    <scope>NUCLEOTIDE SEQUENCE</scope>
    <source>
        <tissue evidence="1">Skin</tissue>
    </source>
</reference>